<feature type="repeat" description="TPR" evidence="1">
    <location>
        <begin position="589"/>
        <end position="622"/>
    </location>
</feature>
<dbReference type="PANTHER" id="PTHR21581:SF6">
    <property type="entry name" value="TRAFFICKING PROTEIN PARTICLE COMPLEX SUBUNIT 12"/>
    <property type="match status" value="1"/>
</dbReference>
<keyword evidence="1" id="KW-0802">TPR repeat</keyword>
<dbReference type="Proteomes" id="UP001497382">
    <property type="component" value="Unassembled WGS sequence"/>
</dbReference>
<dbReference type="InterPro" id="IPR011990">
    <property type="entry name" value="TPR-like_helical_dom_sf"/>
</dbReference>
<evidence type="ECO:0000313" key="3">
    <source>
        <dbReference type="Proteomes" id="UP001497382"/>
    </source>
</evidence>
<evidence type="ECO:0000313" key="2">
    <source>
        <dbReference type="EMBL" id="CAL1275845.1"/>
    </source>
</evidence>
<dbReference type="InterPro" id="IPR019734">
    <property type="entry name" value="TPR_rpt"/>
</dbReference>
<organism evidence="2 3">
    <name type="scientific">Larinioides sclopetarius</name>
    <dbReference type="NCBI Taxonomy" id="280406"/>
    <lineage>
        <taxon>Eukaryota</taxon>
        <taxon>Metazoa</taxon>
        <taxon>Ecdysozoa</taxon>
        <taxon>Arthropoda</taxon>
        <taxon>Chelicerata</taxon>
        <taxon>Arachnida</taxon>
        <taxon>Araneae</taxon>
        <taxon>Araneomorphae</taxon>
        <taxon>Entelegynae</taxon>
        <taxon>Araneoidea</taxon>
        <taxon>Araneidae</taxon>
        <taxon>Larinioides</taxon>
    </lineage>
</organism>
<evidence type="ECO:0008006" key="4">
    <source>
        <dbReference type="Google" id="ProtNLM"/>
    </source>
</evidence>
<feature type="non-terminal residue" evidence="2">
    <location>
        <position position="1"/>
    </location>
</feature>
<protein>
    <recommendedName>
        <fullName evidence="4">Trafficking protein particle complex subunit 12</fullName>
    </recommendedName>
</protein>
<proteinExistence type="predicted"/>
<accession>A0AAV1ZVK2</accession>
<dbReference type="PANTHER" id="PTHR21581">
    <property type="entry name" value="D-ALANYL-D-ALANINE CARBOXYPEPTIDASE"/>
    <property type="match status" value="1"/>
</dbReference>
<feature type="non-terminal residue" evidence="2">
    <location>
        <position position="732"/>
    </location>
</feature>
<comment type="caution">
    <text evidence="2">The sequence shown here is derived from an EMBL/GenBank/DDBJ whole genome shotgun (WGS) entry which is preliminary data.</text>
</comment>
<reference evidence="2 3" key="1">
    <citation type="submission" date="2024-04" db="EMBL/GenBank/DDBJ databases">
        <authorList>
            <person name="Rising A."/>
            <person name="Reimegard J."/>
            <person name="Sonavane S."/>
            <person name="Akerstrom W."/>
            <person name="Nylinder S."/>
            <person name="Hedman E."/>
            <person name="Kallberg Y."/>
        </authorList>
    </citation>
    <scope>NUCLEOTIDE SEQUENCE [LARGE SCALE GENOMIC DNA]</scope>
</reference>
<dbReference type="EMBL" id="CAXIEN010000088">
    <property type="protein sequence ID" value="CAL1275845.1"/>
    <property type="molecule type" value="Genomic_DNA"/>
</dbReference>
<sequence length="732" mass="81733">VTGRAKTKLVCCLNQGVCHFKSLFSSVELIFIYLQLRKVFRMEEENAAPELAVETENVRRSSSIIDTQIIQPSPETYSENSNIKNSLKPSPEVLTDVKGESSIKRVDSDSKFGFMETVPLELSMQESAPNSPAPNLAVQNSETVSLQMRSLSLTEKRSGDSTQVTFSAKPHSADCDANTLSKYFSTEPAKLQKVDSEGLNFFNALAENAAGSAKNDSSASMPEQNVQKYPVNTKTELAQEVHENSSTGTDANNPPPVLLKFFSEDKSGKDRDGKAFFDKIAEEKPTGIPSMLEIKEPIMNVPAEEPFLSPPIINSEIEEAWIPSERTRQTLVTIITSNSPLTLDKSQLTSPCVVLEEDLDDPVKQLLIQCNSIYAQNRKTLTDKDVSEDEAGLQKLMETGCYNAAINLTKKLLKACGQGLGDEGKPCKHTPLSLRLWYVRLALLVKLQHYSYAEIEGAAFGDLDKPDLYYEFYPDAYKGKRGTMVPFPLRLLLAELPQYQGNYQIALDNLYQILQVIQKILQNVQNGCAEDGTMIKLSDSRRTASIEIWAQREKRILYSILNCILSQKDYVLAVSIVHTLMERSKEEIPQLYSALGRIYLQLGDVKYALDCFNKAAAIAKSYSQNFQVEENINKALMAIAHNNNEEAYKYYEKAFSICPSNAMLANNLAVCLLYMGKLKESLQLLEKTIHDNPSSCLHDGLLFNICTLYELESSRCVQKKLSMLELVSKHVG</sequence>
<dbReference type="GO" id="GO:0005794">
    <property type="term" value="C:Golgi apparatus"/>
    <property type="evidence" value="ECO:0007669"/>
    <property type="project" value="TreeGrafter"/>
</dbReference>
<dbReference type="AlphaFoldDB" id="A0AAV1ZVK2"/>
<name>A0AAV1ZVK2_9ARAC</name>
<evidence type="ECO:0000256" key="1">
    <source>
        <dbReference type="PROSITE-ProRule" id="PRU00339"/>
    </source>
</evidence>
<dbReference type="SMART" id="SM00028">
    <property type="entry name" value="TPR"/>
    <property type="match status" value="4"/>
</dbReference>
<dbReference type="Gene3D" id="1.25.40.10">
    <property type="entry name" value="Tetratricopeptide repeat domain"/>
    <property type="match status" value="1"/>
</dbReference>
<dbReference type="Pfam" id="PF13181">
    <property type="entry name" value="TPR_8"/>
    <property type="match status" value="2"/>
</dbReference>
<dbReference type="GO" id="GO:0030008">
    <property type="term" value="C:TRAPP complex"/>
    <property type="evidence" value="ECO:0007669"/>
    <property type="project" value="TreeGrafter"/>
</dbReference>
<keyword evidence="3" id="KW-1185">Reference proteome</keyword>
<dbReference type="SUPFAM" id="SSF48452">
    <property type="entry name" value="TPR-like"/>
    <property type="match status" value="1"/>
</dbReference>
<dbReference type="PROSITE" id="PS50005">
    <property type="entry name" value="TPR"/>
    <property type="match status" value="1"/>
</dbReference>
<gene>
    <name evidence="2" type="ORF">LARSCL_LOCUS8321</name>
</gene>